<organism evidence="1 2">
    <name type="scientific">Ichthyobacterium seriolicida</name>
    <dbReference type="NCBI Taxonomy" id="242600"/>
    <lineage>
        <taxon>Bacteria</taxon>
        <taxon>Pseudomonadati</taxon>
        <taxon>Bacteroidota</taxon>
        <taxon>Flavobacteriia</taxon>
        <taxon>Flavobacteriales</taxon>
        <taxon>Ichthyobacteriaceae</taxon>
        <taxon>Ichthyobacterium</taxon>
    </lineage>
</organism>
<reference evidence="1 2" key="1">
    <citation type="submission" date="2014-03" db="EMBL/GenBank/DDBJ databases">
        <title>complete genome sequence of Flavobacteriaceae bacterium JBKA-6.</title>
        <authorList>
            <person name="Takano T."/>
            <person name="Nakamura Y."/>
            <person name="Takuma S."/>
            <person name="Yasuike M."/>
            <person name="Matsuyama T."/>
            <person name="Sakai T."/>
            <person name="Fujiwara A."/>
            <person name="Kimoto K."/>
            <person name="Fukuda Y."/>
            <person name="Kondo H."/>
            <person name="Hirono I."/>
            <person name="Nakayasu C."/>
        </authorList>
    </citation>
    <scope>NUCLEOTIDE SEQUENCE [LARGE SCALE GENOMIC DNA]</scope>
    <source>
        <strain evidence="1 2">JBKA-6</strain>
    </source>
</reference>
<name>A0A1J1E4J3_9FLAO</name>
<gene>
    <name evidence="1" type="ORF">JBKA6_0959</name>
</gene>
<evidence type="ECO:0000313" key="1">
    <source>
        <dbReference type="EMBL" id="BAV94972.1"/>
    </source>
</evidence>
<keyword evidence="2" id="KW-1185">Reference proteome</keyword>
<dbReference type="AlphaFoldDB" id="A0A1J1E4J3"/>
<protein>
    <submittedName>
        <fullName evidence="1">Uncharacterized protein</fullName>
    </submittedName>
</protein>
<accession>A0A1J1E4J3</accession>
<sequence>MIMYSNFSKLILGVLLVSITFSCIKEKYITDKPTDKTTSNKSLITEFKLLVSQNPDKIGNTDVVAQEVTFENSKFYVLLLPHGLNPGTTTFIPKITVSEGTISPPTGEAVELANIVKNGADIDIHNSGQEYTITSRDKSVHKYRVIAISAPSGIDVSKTIITANTLKGLESEAINPVVNDLDETIVFGSLTNADLENSFSEDSFSLDISVAVTTTNNKHLSIVTPTTANFKKKGFSDEESRIYEADLPITYTVYGKKFIRTYKATIYRENIVFAKVKATKRVFDEAVAEAAAKNVIAKAAAETAKNSAITAKEFTDTILATATDIKKKFWSFTPPAIMIGTIIRKLTKVSQAASSAADLANTSTEAVNATNSEAAFEAAEAAEAAANDALETVKFFRNSPAFIIAKGIIGDKAETNSNMVITGLTYMFPAAKNDAKIAADASKETANALKKVDDARTAYESAKADAGINIE</sequence>
<evidence type="ECO:0000313" key="2">
    <source>
        <dbReference type="Proteomes" id="UP000243197"/>
    </source>
</evidence>
<dbReference type="Proteomes" id="UP000243197">
    <property type="component" value="Chromosome"/>
</dbReference>
<proteinExistence type="predicted"/>
<dbReference type="EMBL" id="AP014564">
    <property type="protein sequence ID" value="BAV94972.1"/>
    <property type="molecule type" value="Genomic_DNA"/>
</dbReference>
<dbReference type="KEGG" id="ise:JBKA6_0959"/>